<comment type="caution">
    <text evidence="1">The sequence shown here is derived from an EMBL/GenBank/DDBJ whole genome shotgun (WGS) entry which is preliminary data.</text>
</comment>
<protein>
    <submittedName>
        <fullName evidence="1">Uncharacterized protein</fullName>
    </submittedName>
</protein>
<dbReference type="EMBL" id="BAABDG010000011">
    <property type="protein sequence ID" value="GAA3914117.1"/>
    <property type="molecule type" value="Genomic_DNA"/>
</dbReference>
<gene>
    <name evidence="1" type="ORF">GCM10022405_43920</name>
</gene>
<sequence length="71" mass="7908">MQGIYAGGFAKLAVRNYMPGACPLGRVSKTVPGRYGLWTLVVLFHTDVSLFIAKGCRSRYSPRKRGLNEQF</sequence>
<accession>A0ABP7M4J7</accession>
<dbReference type="Proteomes" id="UP001499994">
    <property type="component" value="Unassembled WGS sequence"/>
</dbReference>
<proteinExistence type="predicted"/>
<name>A0ABP7M4J7_9GAMM</name>
<keyword evidence="2" id="KW-1185">Reference proteome</keyword>
<reference evidence="2" key="1">
    <citation type="journal article" date="2019" name="Int. J. Syst. Evol. Microbiol.">
        <title>The Global Catalogue of Microorganisms (GCM) 10K type strain sequencing project: providing services to taxonomists for standard genome sequencing and annotation.</title>
        <authorList>
            <consortium name="The Broad Institute Genomics Platform"/>
            <consortium name="The Broad Institute Genome Sequencing Center for Infectious Disease"/>
            <person name="Wu L."/>
            <person name="Ma J."/>
        </authorList>
    </citation>
    <scope>NUCLEOTIDE SEQUENCE [LARGE SCALE GENOMIC DNA]</scope>
    <source>
        <strain evidence="2">JCM 17201</strain>
    </source>
</reference>
<organism evidence="1 2">
    <name type="scientific">Gibbsiella dentisursi</name>
    <dbReference type="NCBI Taxonomy" id="796890"/>
    <lineage>
        <taxon>Bacteria</taxon>
        <taxon>Pseudomonadati</taxon>
        <taxon>Pseudomonadota</taxon>
        <taxon>Gammaproteobacteria</taxon>
        <taxon>Enterobacterales</taxon>
        <taxon>Yersiniaceae</taxon>
        <taxon>Gibbsiella</taxon>
    </lineage>
</organism>
<evidence type="ECO:0000313" key="1">
    <source>
        <dbReference type="EMBL" id="GAA3914117.1"/>
    </source>
</evidence>
<evidence type="ECO:0000313" key="2">
    <source>
        <dbReference type="Proteomes" id="UP001499994"/>
    </source>
</evidence>